<feature type="binding site" evidence="3">
    <location>
        <position position="73"/>
    </location>
    <ligand>
        <name>a divalent metal cation</name>
        <dbReference type="ChEBI" id="CHEBI:60240"/>
        <label>1</label>
    </ligand>
</feature>
<evidence type="ECO:0000256" key="2">
    <source>
        <dbReference type="ARBA" id="ARBA00022723"/>
    </source>
</evidence>
<evidence type="ECO:0000256" key="1">
    <source>
        <dbReference type="ARBA" id="ARBA00006964"/>
    </source>
</evidence>
<accession>V8FZE0</accession>
<feature type="binding site" evidence="3">
    <location>
        <position position="35"/>
    </location>
    <ligand>
        <name>a divalent metal cation</name>
        <dbReference type="ChEBI" id="CHEBI:60240"/>
        <label>1</label>
    </ligand>
</feature>
<comment type="caution">
    <text evidence="4">The sequence shown here is derived from an EMBL/GenBank/DDBJ whole genome shotgun (WGS) entry which is preliminary data.</text>
</comment>
<gene>
    <name evidence="4" type="ORF">V757_09465</name>
</gene>
<name>V8FZE0_9BURK</name>
<dbReference type="Proteomes" id="UP000018766">
    <property type="component" value="Unassembled WGS sequence"/>
</dbReference>
<dbReference type="GO" id="GO:0046872">
    <property type="term" value="F:metal ion binding"/>
    <property type="evidence" value="ECO:0007669"/>
    <property type="project" value="UniProtKB-KW"/>
</dbReference>
<feature type="binding site" evidence="3">
    <location>
        <position position="199"/>
    </location>
    <ligand>
        <name>a divalent metal cation</name>
        <dbReference type="ChEBI" id="CHEBI:60240"/>
        <label>1</label>
    </ligand>
</feature>
<dbReference type="AlphaFoldDB" id="V8FZE0"/>
<sequence>MQGKPFIKKIVLGVTASKALLEKAAQAKADTVIVHHGWFWRNEDSCIVNQKYERIAYAIKQELNVFGYHLPLDAHPEWGNNTQLGVVLELQILMQDGKPVSCGEQKLVWLGEPPLGKERLGDFVSHIEEKLGRQVLFIGDKNKRVKKVAWCTGGAQGFFDVAINAGADVFITGEASEQVYHMAQESGVAYIAAGHHATERYGIQALGRAIKQQFPSIEVDYIEIYNPI</sequence>
<dbReference type="NCBIfam" id="TIGR00486">
    <property type="entry name" value="YbgI_SA1388"/>
    <property type="match status" value="1"/>
</dbReference>
<comment type="similarity">
    <text evidence="1">Belongs to the GTP cyclohydrolase I type 2/NIF3 family.</text>
</comment>
<evidence type="ECO:0000313" key="4">
    <source>
        <dbReference type="EMBL" id="ETD69058.1"/>
    </source>
</evidence>
<dbReference type="GO" id="GO:0005737">
    <property type="term" value="C:cytoplasm"/>
    <property type="evidence" value="ECO:0007669"/>
    <property type="project" value="TreeGrafter"/>
</dbReference>
<organism evidence="4 5">
    <name type="scientific">Pelistega indica</name>
    <dbReference type="NCBI Taxonomy" id="1414851"/>
    <lineage>
        <taxon>Bacteria</taxon>
        <taxon>Pseudomonadati</taxon>
        <taxon>Pseudomonadota</taxon>
        <taxon>Betaproteobacteria</taxon>
        <taxon>Burkholderiales</taxon>
        <taxon>Alcaligenaceae</taxon>
        <taxon>Pelistega</taxon>
    </lineage>
</organism>
<keyword evidence="2 3" id="KW-0479">Metal-binding</keyword>
<dbReference type="InterPro" id="IPR036069">
    <property type="entry name" value="DUF34/NIF3_sf"/>
</dbReference>
<dbReference type="PANTHER" id="PTHR13799:SF14">
    <property type="entry name" value="GTP CYCLOHYDROLASE 1 TYPE 2 HOMOLOG"/>
    <property type="match status" value="1"/>
</dbReference>
<dbReference type="PANTHER" id="PTHR13799">
    <property type="entry name" value="NGG1 INTERACTING FACTOR 3"/>
    <property type="match status" value="1"/>
</dbReference>
<proteinExistence type="inferred from homology"/>
<keyword evidence="5" id="KW-1185">Reference proteome</keyword>
<evidence type="ECO:0000313" key="5">
    <source>
        <dbReference type="Proteomes" id="UP000018766"/>
    </source>
</evidence>
<dbReference type="InterPro" id="IPR002678">
    <property type="entry name" value="DUF34/NIF3"/>
</dbReference>
<feature type="binding site" evidence="3">
    <location>
        <position position="36"/>
    </location>
    <ligand>
        <name>a divalent metal cation</name>
        <dbReference type="ChEBI" id="CHEBI:60240"/>
        <label>1</label>
    </ligand>
</feature>
<dbReference type="Gene3D" id="3.40.1390.30">
    <property type="entry name" value="NIF3 (NGG1p interacting factor 3)-like"/>
    <property type="match status" value="2"/>
</dbReference>
<dbReference type="SUPFAM" id="SSF102705">
    <property type="entry name" value="NIF3 (NGG1p interacting factor 3)-like"/>
    <property type="match status" value="1"/>
</dbReference>
<reference evidence="4 5" key="1">
    <citation type="submission" date="2013-11" db="EMBL/GenBank/DDBJ databases">
        <title>Genomic analysis of Pelistega sp. HM-7.</title>
        <authorList>
            <person name="Kumbhare S.V."/>
            <person name="Shetty S.A."/>
            <person name="Sharma O."/>
            <person name="Dhotre D.P."/>
        </authorList>
    </citation>
    <scope>NUCLEOTIDE SEQUENCE [LARGE SCALE GENOMIC DNA]</scope>
    <source>
        <strain evidence="4 5">HM-7</strain>
    </source>
</reference>
<dbReference type="Pfam" id="PF01784">
    <property type="entry name" value="DUF34_NIF3"/>
    <property type="match status" value="1"/>
</dbReference>
<protein>
    <submittedName>
        <fullName evidence="4">Metal-binding protein</fullName>
    </submittedName>
</protein>
<feature type="binding site" evidence="3">
    <location>
        <position position="195"/>
    </location>
    <ligand>
        <name>a divalent metal cation</name>
        <dbReference type="ChEBI" id="CHEBI:60240"/>
        <label>1</label>
    </ligand>
</feature>
<evidence type="ECO:0000256" key="3">
    <source>
        <dbReference type="PIRSR" id="PIRSR602678-1"/>
    </source>
</evidence>
<dbReference type="PATRIC" id="fig|1414851.3.peg.1960"/>
<dbReference type="EMBL" id="AYSV01000099">
    <property type="protein sequence ID" value="ETD69058.1"/>
    <property type="molecule type" value="Genomic_DNA"/>
</dbReference>